<dbReference type="AlphaFoldDB" id="A0A2T3ZWI3"/>
<feature type="region of interest" description="Disordered" evidence="1">
    <location>
        <begin position="124"/>
        <end position="161"/>
    </location>
</feature>
<evidence type="ECO:0000313" key="2">
    <source>
        <dbReference type="EMBL" id="PTB49170.1"/>
    </source>
</evidence>
<name>A0A2T3ZWI3_TRIHA</name>
<feature type="compositionally biased region" description="Basic and acidic residues" evidence="1">
    <location>
        <begin position="141"/>
        <end position="155"/>
    </location>
</feature>
<evidence type="ECO:0000256" key="1">
    <source>
        <dbReference type="SAM" id="MobiDB-lite"/>
    </source>
</evidence>
<gene>
    <name evidence="2" type="ORF">M431DRAFT_318288</name>
</gene>
<protein>
    <submittedName>
        <fullName evidence="2">Uncharacterized protein</fullName>
    </submittedName>
</protein>
<sequence length="204" mass="22556">MRMERNKSRRGGSVSYRMQCNATTLSLSALDSCPVLVGQIEACLFRMGEDARNGGRNGITSSFSRNSKLWHNRNAVTLLLGLRKTEKKKTRPRCCRSRDRMCLCLCLCLRVHLLLSAAPQIHGVQGGSRQGNANLVPPTRSTDRTASKDKTRQTSKEIVSGTAPLDWMGSRMIAGKRVPACQTRGPRQEQRISTAGLAFLFPAH</sequence>
<dbReference type="EMBL" id="KZ679694">
    <property type="protein sequence ID" value="PTB49170.1"/>
    <property type="molecule type" value="Genomic_DNA"/>
</dbReference>
<dbReference type="Proteomes" id="UP000241690">
    <property type="component" value="Unassembled WGS sequence"/>
</dbReference>
<proteinExistence type="predicted"/>
<keyword evidence="3" id="KW-1185">Reference proteome</keyword>
<dbReference type="RefSeq" id="XP_024768847.1">
    <property type="nucleotide sequence ID" value="XM_024914281.1"/>
</dbReference>
<organism evidence="2 3">
    <name type="scientific">Trichoderma harzianum CBS 226.95</name>
    <dbReference type="NCBI Taxonomy" id="983964"/>
    <lineage>
        <taxon>Eukaryota</taxon>
        <taxon>Fungi</taxon>
        <taxon>Dikarya</taxon>
        <taxon>Ascomycota</taxon>
        <taxon>Pezizomycotina</taxon>
        <taxon>Sordariomycetes</taxon>
        <taxon>Hypocreomycetidae</taxon>
        <taxon>Hypocreales</taxon>
        <taxon>Hypocreaceae</taxon>
        <taxon>Trichoderma</taxon>
    </lineage>
</organism>
<accession>A0A2T3ZWI3</accession>
<dbReference type="GeneID" id="36622846"/>
<evidence type="ECO:0000313" key="3">
    <source>
        <dbReference type="Proteomes" id="UP000241690"/>
    </source>
</evidence>
<reference evidence="2 3" key="1">
    <citation type="submission" date="2016-07" db="EMBL/GenBank/DDBJ databases">
        <title>Multiple horizontal gene transfer events from other fungi enriched the ability of initially mycotrophic Trichoderma (Ascomycota) to feed on dead plant biomass.</title>
        <authorList>
            <consortium name="DOE Joint Genome Institute"/>
            <person name="Aerts A."/>
            <person name="Atanasova L."/>
            <person name="Chenthamara K."/>
            <person name="Zhang J."/>
            <person name="Grujic M."/>
            <person name="Henrissat B."/>
            <person name="Kuo A."/>
            <person name="Salamov A."/>
            <person name="Lipzen A."/>
            <person name="Labutti K."/>
            <person name="Barry K."/>
            <person name="Miao Y."/>
            <person name="Rahimi M.J."/>
            <person name="Shen Q."/>
            <person name="Grigoriev I.V."/>
            <person name="Kubicek C.P."/>
            <person name="Druzhinina I.S."/>
        </authorList>
    </citation>
    <scope>NUCLEOTIDE SEQUENCE [LARGE SCALE GENOMIC DNA]</scope>
    <source>
        <strain evidence="2 3">CBS 226.95</strain>
    </source>
</reference>